<keyword evidence="4 8" id="KW-1133">Transmembrane helix</keyword>
<reference evidence="10" key="1">
    <citation type="submission" date="2014-03" db="EMBL/GenBank/DDBJ databases">
        <title>The sialotranscriptome of Amblyomma triste, Amblyomma parvum and Amblyomma cajennense ticks, uncovered by 454-based RNA-seq.</title>
        <authorList>
            <person name="Garcia G.R."/>
            <person name="Gardinassi L.G."/>
            <person name="Ribeiro J.M."/>
            <person name="Anatriello E."/>
            <person name="Ferreira B.R."/>
            <person name="Moreira H.N."/>
            <person name="Mafra C."/>
            <person name="Olegario M.M."/>
            <person name="Szabo P.J."/>
            <person name="Miranda-Santos I.K."/>
            <person name="Maruyama S.R."/>
        </authorList>
    </citation>
    <scope>NUCLEOTIDE SEQUENCE</scope>
    <source>
        <strain evidence="10">Mato Grasso do Sul</strain>
        <tissue evidence="10">Salivary glands</tissue>
    </source>
</reference>
<protein>
    <submittedName>
        <fullName evidence="10">Putative conserved plasma membrane protein</fullName>
    </submittedName>
</protein>
<dbReference type="EMBL" id="GBBM01006798">
    <property type="protein sequence ID" value="JAC28620.1"/>
    <property type="molecule type" value="mRNA"/>
</dbReference>
<evidence type="ECO:0000256" key="5">
    <source>
        <dbReference type="ARBA" id="ARBA00023136"/>
    </source>
</evidence>
<evidence type="ECO:0000256" key="7">
    <source>
        <dbReference type="SAM" id="MobiDB-lite"/>
    </source>
</evidence>
<evidence type="ECO:0000256" key="9">
    <source>
        <dbReference type="SAM" id="SignalP"/>
    </source>
</evidence>
<evidence type="ECO:0000256" key="2">
    <source>
        <dbReference type="ARBA" id="ARBA00006058"/>
    </source>
</evidence>
<dbReference type="Pfam" id="PF05478">
    <property type="entry name" value="Prominin"/>
    <property type="match status" value="1"/>
</dbReference>
<evidence type="ECO:0000313" key="10">
    <source>
        <dbReference type="EMBL" id="JAC28620.1"/>
    </source>
</evidence>
<dbReference type="PANTHER" id="PTHR22730:SF1">
    <property type="entry name" value="PROMININ-LIKE PROTEIN"/>
    <property type="match status" value="1"/>
</dbReference>
<dbReference type="GO" id="GO:0016020">
    <property type="term" value="C:membrane"/>
    <property type="evidence" value="ECO:0007669"/>
    <property type="project" value="UniProtKB-SubCell"/>
</dbReference>
<dbReference type="InterPro" id="IPR008795">
    <property type="entry name" value="Prominin"/>
</dbReference>
<evidence type="ECO:0000256" key="4">
    <source>
        <dbReference type="ARBA" id="ARBA00022989"/>
    </source>
</evidence>
<comment type="subcellular location">
    <subcellularLocation>
        <location evidence="1">Membrane</location>
        <topology evidence="1">Multi-pass membrane protein</topology>
    </subcellularLocation>
</comment>
<feature type="transmembrane region" description="Helical" evidence="8">
    <location>
        <begin position="160"/>
        <end position="182"/>
    </location>
</feature>
<keyword evidence="3 8" id="KW-0812">Transmembrane</keyword>
<dbReference type="PANTHER" id="PTHR22730">
    <property type="entry name" value="PROMININ PROM PROTEIN"/>
    <property type="match status" value="1"/>
</dbReference>
<feature type="transmembrane region" description="Helical" evidence="8">
    <location>
        <begin position="530"/>
        <end position="555"/>
    </location>
</feature>
<keyword evidence="9" id="KW-0732">Signal</keyword>
<feature type="chain" id="PRO_5001518323" evidence="9">
    <location>
        <begin position="23"/>
        <end position="614"/>
    </location>
</feature>
<accession>A0A023G6W8</accession>
<feature type="transmembrane region" description="Helical" evidence="8">
    <location>
        <begin position="203"/>
        <end position="231"/>
    </location>
</feature>
<dbReference type="AlphaFoldDB" id="A0A023G6W8"/>
<proteinExistence type="evidence at transcript level"/>
<feature type="signal peptide" evidence="9">
    <location>
        <begin position="1"/>
        <end position="22"/>
    </location>
</feature>
<keyword evidence="5 8" id="KW-0472">Membrane</keyword>
<evidence type="ECO:0000256" key="6">
    <source>
        <dbReference type="ARBA" id="ARBA00023180"/>
    </source>
</evidence>
<evidence type="ECO:0000256" key="1">
    <source>
        <dbReference type="ARBA" id="ARBA00004141"/>
    </source>
</evidence>
<name>A0A023G6W8_AMBTT</name>
<evidence type="ECO:0000256" key="8">
    <source>
        <dbReference type="SAM" id="Phobius"/>
    </source>
</evidence>
<keyword evidence="6" id="KW-0325">Glycoprotein</keyword>
<organism evidence="10">
    <name type="scientific">Amblyomma triste</name>
    <name type="common">Neotropical tick</name>
    <dbReference type="NCBI Taxonomy" id="251400"/>
    <lineage>
        <taxon>Eukaryota</taxon>
        <taxon>Metazoa</taxon>
        <taxon>Ecdysozoa</taxon>
        <taxon>Arthropoda</taxon>
        <taxon>Chelicerata</taxon>
        <taxon>Arachnida</taxon>
        <taxon>Acari</taxon>
        <taxon>Parasitiformes</taxon>
        <taxon>Ixodida</taxon>
        <taxon>Ixodoidea</taxon>
        <taxon>Ixodidae</taxon>
        <taxon>Amblyomminae</taxon>
        <taxon>Amblyomma</taxon>
    </lineage>
</organism>
<feature type="region of interest" description="Disordered" evidence="7">
    <location>
        <begin position="592"/>
        <end position="614"/>
    </location>
</feature>
<sequence>HTLKCSLRLLFLLLRSNRPAEERPGVHPCVCTYFSRTLEGLQLTFLLLKRLPSATTFYGNWSGATVKLDDIQNAKQNLDKIQPSELKRKVDEALDTEKRKTEIMDKVKTATDKIRAKLNDVEKTLKDMSSKFNLQLIGNGDLDVSPIQSRFEEVGPYITYYGYGTLAVACVLAVILACYILGLTWGGCGSREGSCNRKTGGSCLTTGAVIFILAFFIPMVLSTVILTVGILGQRGVCDVARNPSSPESKSLVGAAYRANSNTLPFNLTEDTLEEVLGRFGECHNKSYSLFQLLGKDLVMNLTHQAAGEQAARDSVEWLWGKGDVAHIDIDEGIKEFDNMVDSINIDSIVEKDIDDKIEELKGISMNTRDLEDLKTKVNESHLKFNLTEVLTKMESFKSDKSPDVTKILNNVTDELMILKNFVNDLETQKETLVPSIGEVERLLNIDGKPLNVYAAEIVSKARKQLQEDVKKTVETAKTYKNKFLDLVTEYLNHTRKGVEEKVGDCKALYAVYSAAVGSVCDDILLPLNGYWFSVAAFLVVGIPAVMFALCLASLYARVDPATLYLDPLSPVDSDHVSGGSYMDSDTIPLARLKNGAPQQNGQDNKGFDNHPYQL</sequence>
<evidence type="ECO:0000256" key="3">
    <source>
        <dbReference type="ARBA" id="ARBA00022692"/>
    </source>
</evidence>
<feature type="non-terminal residue" evidence="10">
    <location>
        <position position="1"/>
    </location>
</feature>
<comment type="similarity">
    <text evidence="2">Belongs to the prominin family.</text>
</comment>